<dbReference type="PATRIC" id="fig|1423808.3.peg.224"/>
<accession>A0A0R1L8G9</accession>
<proteinExistence type="predicted"/>
<dbReference type="Gene3D" id="3.10.450.150">
    <property type="entry name" value="enterococcus faecalis protein"/>
    <property type="match status" value="1"/>
</dbReference>
<keyword evidence="2" id="KW-1185">Reference proteome</keyword>
<dbReference type="RefSeq" id="WP_054769753.1">
    <property type="nucleotide sequence ID" value="NZ_AZEA01000001.1"/>
</dbReference>
<reference evidence="1 2" key="1">
    <citation type="journal article" date="2015" name="Genome Announc.">
        <title>Expanding the biotechnology potential of lactobacilli through comparative genomics of 213 strains and associated genera.</title>
        <authorList>
            <person name="Sun Z."/>
            <person name="Harris H.M."/>
            <person name="McCann A."/>
            <person name="Guo C."/>
            <person name="Argimon S."/>
            <person name="Zhang W."/>
            <person name="Yang X."/>
            <person name="Jeffery I.B."/>
            <person name="Cooney J.C."/>
            <person name="Kagawa T.F."/>
            <person name="Liu W."/>
            <person name="Song Y."/>
            <person name="Salvetti E."/>
            <person name="Wrobel A."/>
            <person name="Rasinkangas P."/>
            <person name="Parkhill J."/>
            <person name="Rea M.C."/>
            <person name="O'Sullivan O."/>
            <person name="Ritari J."/>
            <person name="Douillard F.P."/>
            <person name="Paul Ross R."/>
            <person name="Yang R."/>
            <person name="Briner A.E."/>
            <person name="Felis G.E."/>
            <person name="de Vos W.M."/>
            <person name="Barrangou R."/>
            <person name="Klaenhammer T.R."/>
            <person name="Caufield P.W."/>
            <person name="Cui Y."/>
            <person name="Zhang H."/>
            <person name="O'Toole P.W."/>
        </authorList>
    </citation>
    <scope>NUCLEOTIDE SEQUENCE [LARGE SCALE GENOMIC DNA]</scope>
    <source>
        <strain evidence="1 2">DSM 19904</strain>
    </source>
</reference>
<dbReference type="Proteomes" id="UP000051581">
    <property type="component" value="Unassembled WGS sequence"/>
</dbReference>
<protein>
    <submittedName>
        <fullName evidence="1">Uncharacterized protein</fullName>
    </submittedName>
</protein>
<dbReference type="InterPro" id="IPR009303">
    <property type="entry name" value="DUF960"/>
</dbReference>
<gene>
    <name evidence="1" type="ORF">FD17_GL000225</name>
</gene>
<name>A0A0R1L8G9_9LACO</name>
<organism evidence="1 2">
    <name type="scientific">Lentilactobacillus sunkii DSM 19904</name>
    <dbReference type="NCBI Taxonomy" id="1423808"/>
    <lineage>
        <taxon>Bacteria</taxon>
        <taxon>Bacillati</taxon>
        <taxon>Bacillota</taxon>
        <taxon>Bacilli</taxon>
        <taxon>Lactobacillales</taxon>
        <taxon>Lactobacillaceae</taxon>
        <taxon>Lentilactobacillus</taxon>
    </lineage>
</organism>
<dbReference type="Pfam" id="PF06124">
    <property type="entry name" value="DUF960"/>
    <property type="match status" value="1"/>
</dbReference>
<comment type="caution">
    <text evidence="1">The sequence shown here is derived from an EMBL/GenBank/DDBJ whole genome shotgun (WGS) entry which is preliminary data.</text>
</comment>
<dbReference type="EMBL" id="AZEA01000001">
    <property type="protein sequence ID" value="KRK89987.1"/>
    <property type="molecule type" value="Genomic_DNA"/>
</dbReference>
<evidence type="ECO:0000313" key="2">
    <source>
        <dbReference type="Proteomes" id="UP000051581"/>
    </source>
</evidence>
<sequence length="102" mass="11509">MFNPNESRFASYSIVSSLPDEAIDNVWYIIDNDLQGVFQLSNLITFNLVNNDGKLSYDFIQGNELVATFDSPYPYDNGYPKSLVVYDSGDRQIIATPSEINL</sequence>
<dbReference type="GeneID" id="71568006"/>
<dbReference type="AlphaFoldDB" id="A0A0R1L8G9"/>
<dbReference type="OrthoDB" id="2225914at2"/>
<evidence type="ECO:0000313" key="1">
    <source>
        <dbReference type="EMBL" id="KRK89987.1"/>
    </source>
</evidence>